<evidence type="ECO:0000256" key="2">
    <source>
        <dbReference type="SAM" id="MobiDB-lite"/>
    </source>
</evidence>
<dbReference type="InterPro" id="IPR003615">
    <property type="entry name" value="HNH_nuc"/>
</dbReference>
<dbReference type="GO" id="GO:0016787">
    <property type="term" value="F:hydrolase activity"/>
    <property type="evidence" value="ECO:0007669"/>
    <property type="project" value="UniProtKB-KW"/>
</dbReference>
<evidence type="ECO:0000313" key="4">
    <source>
        <dbReference type="EMBL" id="VFU49868.1"/>
    </source>
</evidence>
<sequence length="671" mass="75247">MESRYTQIEGGGRACVYNIRDYDVVLTCLKNCKGVEIEKIPFSTLNIIQRLSKSFDAGRWEPCRPEHFTDEKVDEFIRMLPRKLLDALLPFQLHGLRFGSLGILMHNACQIFPFSSMNDAIAIAGCFINEGPILVVCQLFCGFHGRRVRAMDALLFTSEIHLVFGHRNNPVHLTRCPKVVVISYTMLHHLRKAMLEQEWALLIVDESHHVRCSKNKSEPNEAWFAGQNKYDFAKLTVLLELSALMKQKVFSIGNLEENERDKDFSKGIRLEELNVLLRQTVMQVGVVAIQETLLPRAWIAKLSGFVNGFPFILSFQTEFVCEKGVGFVRIDGNTLASDRQNAVSSFQSSDKACTCSFVVALCICFATIWHSTYSFARDLGFQFLLGDALQGCSETDFYGHFRDVGIVLMLICDEIGGRMLDKLANNPCEGNAWHADHIVPVYHGGGECKLENMRTLCVACHSKVTAAQRAERCSTREKARKQLEVIMNDMKYMEETATNVKGKQEKAPNDMGKGLTFSDKFSPKDQQINVGDPSGQGHSRMREEDLVDELLVKVPGSAYSGGLSADPESEELKKSSNEEGCEAHAPVGFSPHALFGRRVRTHTMVGNGRSSWFSKRLRVAFLPRWRVSPKNACGRAVGRLKALPPFSLSPARESAGESPMCCAFSLWSFYF</sequence>
<organism evidence="4">
    <name type="scientific">Salix viminalis</name>
    <name type="common">Common osier</name>
    <name type="synonym">Basket willow</name>
    <dbReference type="NCBI Taxonomy" id="40686"/>
    <lineage>
        <taxon>Eukaryota</taxon>
        <taxon>Viridiplantae</taxon>
        <taxon>Streptophyta</taxon>
        <taxon>Embryophyta</taxon>
        <taxon>Tracheophyta</taxon>
        <taxon>Spermatophyta</taxon>
        <taxon>Magnoliopsida</taxon>
        <taxon>eudicotyledons</taxon>
        <taxon>Gunneridae</taxon>
        <taxon>Pentapetalae</taxon>
        <taxon>rosids</taxon>
        <taxon>fabids</taxon>
        <taxon>Malpighiales</taxon>
        <taxon>Salicaceae</taxon>
        <taxon>Saliceae</taxon>
        <taxon>Salix</taxon>
    </lineage>
</organism>
<dbReference type="PANTHER" id="PTHR45766">
    <property type="entry name" value="DNA ANNEALING HELICASE AND ENDONUCLEASE ZRANB3 FAMILY MEMBER"/>
    <property type="match status" value="1"/>
</dbReference>
<accession>A0A6N2MAP4</accession>
<feature type="region of interest" description="Disordered" evidence="2">
    <location>
        <begin position="518"/>
        <end position="539"/>
    </location>
</feature>
<dbReference type="GO" id="GO:0003676">
    <property type="term" value="F:nucleic acid binding"/>
    <property type="evidence" value="ECO:0007669"/>
    <property type="project" value="InterPro"/>
</dbReference>
<dbReference type="GO" id="GO:0008270">
    <property type="term" value="F:zinc ion binding"/>
    <property type="evidence" value="ECO:0007669"/>
    <property type="project" value="InterPro"/>
</dbReference>
<dbReference type="AlphaFoldDB" id="A0A6N2MAP4"/>
<dbReference type="Gene3D" id="3.40.50.10810">
    <property type="entry name" value="Tandem AAA-ATPase domain"/>
    <property type="match status" value="1"/>
</dbReference>
<gene>
    <name evidence="4" type="ORF">SVIM_LOCUS330184</name>
</gene>
<dbReference type="CDD" id="cd00085">
    <property type="entry name" value="HNHc"/>
    <property type="match status" value="1"/>
</dbReference>
<keyword evidence="1" id="KW-0378">Hydrolase</keyword>
<dbReference type="InterPro" id="IPR038718">
    <property type="entry name" value="SNF2-like_sf"/>
</dbReference>
<dbReference type="GO" id="GO:0006281">
    <property type="term" value="P:DNA repair"/>
    <property type="evidence" value="ECO:0007669"/>
    <property type="project" value="TreeGrafter"/>
</dbReference>
<dbReference type="GO" id="GO:0004520">
    <property type="term" value="F:DNA endonuclease activity"/>
    <property type="evidence" value="ECO:0007669"/>
    <property type="project" value="TreeGrafter"/>
</dbReference>
<evidence type="ECO:0000259" key="3">
    <source>
        <dbReference type="Pfam" id="PF01844"/>
    </source>
</evidence>
<name>A0A6N2MAP4_SALVM</name>
<dbReference type="GO" id="GO:0043596">
    <property type="term" value="C:nuclear replication fork"/>
    <property type="evidence" value="ECO:0007669"/>
    <property type="project" value="TreeGrafter"/>
</dbReference>
<proteinExistence type="predicted"/>
<dbReference type="PANTHER" id="PTHR45766:SF5">
    <property type="entry name" value="SNF2 DOMAIN-CONTAINING PROTEIN _ HELICASE DOMAIN-CONTAINING PROTEIN _ HNH ENDONUCLEASE DOMAIN-CONTAINING PROTEIN"/>
    <property type="match status" value="1"/>
</dbReference>
<dbReference type="EMBL" id="CAADRP010001712">
    <property type="protein sequence ID" value="VFU49868.1"/>
    <property type="molecule type" value="Genomic_DNA"/>
</dbReference>
<dbReference type="Gene3D" id="1.10.30.50">
    <property type="match status" value="1"/>
</dbReference>
<dbReference type="GO" id="GO:0031297">
    <property type="term" value="P:replication fork processing"/>
    <property type="evidence" value="ECO:0007669"/>
    <property type="project" value="TreeGrafter"/>
</dbReference>
<evidence type="ECO:0000256" key="1">
    <source>
        <dbReference type="ARBA" id="ARBA00022801"/>
    </source>
</evidence>
<dbReference type="Pfam" id="PF01844">
    <property type="entry name" value="HNH"/>
    <property type="match status" value="1"/>
</dbReference>
<feature type="domain" description="HNH" evidence="3">
    <location>
        <begin position="427"/>
        <end position="465"/>
    </location>
</feature>
<dbReference type="InterPro" id="IPR002711">
    <property type="entry name" value="HNH"/>
</dbReference>
<protein>
    <recommendedName>
        <fullName evidence="3">HNH domain-containing protein</fullName>
    </recommendedName>
</protein>
<reference evidence="4" key="1">
    <citation type="submission" date="2019-03" db="EMBL/GenBank/DDBJ databases">
        <authorList>
            <person name="Mank J."/>
            <person name="Almeida P."/>
        </authorList>
    </citation>
    <scope>NUCLEOTIDE SEQUENCE</scope>
    <source>
        <strain evidence="4">78183</strain>
    </source>
</reference>